<protein>
    <submittedName>
        <fullName evidence="1">AlNc14C21G2201 protein</fullName>
    </submittedName>
</protein>
<dbReference type="AlphaFoldDB" id="F0W5N6"/>
<evidence type="ECO:0000313" key="1">
    <source>
        <dbReference type="EMBL" id="CCA16427.1"/>
    </source>
</evidence>
<proteinExistence type="predicted"/>
<sequence>MFRDPGSSAFRACAERVHAHIRGWFGPENSEQIEAVASFKAAAVKLNEKKEAVLSEMHRKFEAVNTEGQQECIVLIEPAMKALENDLAFFQSDRIQKRLSEAWMHEIIETEHVKEKDEEGIDGGNMDVLKKCLKDYIVEESTDLEDGSVYIIDADFVKLFGLDLINFYEDCMHDVEELIIIIMGVCVAASSPY</sequence>
<reference evidence="1" key="1">
    <citation type="journal article" date="2011" name="PLoS Biol.">
        <title>Gene gain and loss during evolution of obligate parasitism in the white rust pathogen of Arabidopsis thaliana.</title>
        <authorList>
            <person name="Kemen E."/>
            <person name="Gardiner A."/>
            <person name="Schultz-Larsen T."/>
            <person name="Kemen A.C."/>
            <person name="Balmuth A.L."/>
            <person name="Robert-Seilaniantz A."/>
            <person name="Bailey K."/>
            <person name="Holub E."/>
            <person name="Studholme D.J."/>
            <person name="Maclean D."/>
            <person name="Jones J.D."/>
        </authorList>
    </citation>
    <scope>NUCLEOTIDE SEQUENCE</scope>
</reference>
<dbReference type="EMBL" id="FR824066">
    <property type="protein sequence ID" value="CCA16427.1"/>
    <property type="molecule type" value="Genomic_DNA"/>
</dbReference>
<organism evidence="1">
    <name type="scientific">Albugo laibachii Nc14</name>
    <dbReference type="NCBI Taxonomy" id="890382"/>
    <lineage>
        <taxon>Eukaryota</taxon>
        <taxon>Sar</taxon>
        <taxon>Stramenopiles</taxon>
        <taxon>Oomycota</taxon>
        <taxon>Peronosporomycetes</taxon>
        <taxon>Albuginales</taxon>
        <taxon>Albuginaceae</taxon>
        <taxon>Albugo</taxon>
    </lineage>
</organism>
<accession>F0W5N6</accession>
<gene>
    <name evidence="1" type="primary">AlNc14C21G2201</name>
    <name evidence="1" type="ORF">ALNC14_025700</name>
</gene>
<dbReference type="HOGENOM" id="CLU_121680_0_0_1"/>
<reference evidence="1" key="2">
    <citation type="submission" date="2011-02" db="EMBL/GenBank/DDBJ databases">
        <authorList>
            <person name="MacLean D."/>
        </authorList>
    </citation>
    <scope>NUCLEOTIDE SEQUENCE</scope>
</reference>
<name>F0W5N6_9STRA</name>